<evidence type="ECO:0000313" key="2">
    <source>
        <dbReference type="EMBL" id="MBE1489170.1"/>
    </source>
</evidence>
<reference evidence="2" key="1">
    <citation type="submission" date="2020-10" db="EMBL/GenBank/DDBJ databases">
        <title>Sequencing the genomes of 1000 actinobacteria strains.</title>
        <authorList>
            <person name="Klenk H.-P."/>
        </authorList>
    </citation>
    <scope>NUCLEOTIDE SEQUENCE</scope>
    <source>
        <strain evidence="2">DSM 46832</strain>
    </source>
</reference>
<organism evidence="2 3">
    <name type="scientific">Plantactinospora soyae</name>
    <dbReference type="NCBI Taxonomy" id="1544732"/>
    <lineage>
        <taxon>Bacteria</taxon>
        <taxon>Bacillati</taxon>
        <taxon>Actinomycetota</taxon>
        <taxon>Actinomycetes</taxon>
        <taxon>Micromonosporales</taxon>
        <taxon>Micromonosporaceae</taxon>
        <taxon>Plantactinospora</taxon>
    </lineage>
</organism>
<dbReference type="InterPro" id="IPR011990">
    <property type="entry name" value="TPR-like_helical_dom_sf"/>
</dbReference>
<gene>
    <name evidence="2" type="ORF">H4W31_004808</name>
</gene>
<sequence>MSDADVRALLAAAERTGETAAAVRAARAKARSGTVTDLDLLSRALQLAFRFGGSLPLLAEALEHTQWAADLLAERGDPNLPLMLSKVASVQTKLAAETGDADLAGRALETGRRALALLPIEHLDRPAMLSNFGFALLGAARRTGQTALVREAVSLIRQALELGGVVDPRRGAYLSNLALGLGQLADADGDAEAAAEAVAADREALALVPAGHADRARLLSNVQGSLGRLAFLTGDTRQLREAALMGAQSIAATRREDPRRPGRLLTLANTYQQIHRDTGDLDALTMAVDCSQEAVDTIPAGHGDRPEMLNNLAGILRLRHDVTGVEADLREAVRSSREAVEAAGAGHPERPDYRANLGLGLFALHQVTGESRLLLDAVEELREAARNARSGLLRARCHNGLVDALHVLHHRTGLAEPLAEAVTAARTAVAEAPEGHPARATAWAQLSMCLRSSYRLGGDPGELAASVAASREAVARSTDDRIRAFRLSNLAAALISIGEPPAPEIVTEAAAYARKAADLLPDGHLSLASVLANLTNVLLSGPDDPQAMAEAAAAGARAVKIETAPPRVRIRAARGWGRAARRSGDSVTSLTAYALAVDLLAPVAPSELQRDDREFGLGEISGLAGEAAAAALDNGRPEQAVQLLERSRGVLFCQRIDASAGVVSVPLPETMLSCAADGPMVILNAAPHRCDALVLTGDPDHPVRLIELPGLTEQRIMEQANILLALSGPAAATRQSYSAYRKLRHDARAVLAWQWDEVAGRVVEGFDGRRMWWCPVGAMAFLPWHAAGHHDGSDRSVLDRVRSSYTPTLRALAHARRSVPEHRPAVVIGASAPAGETPLARVAEEARIVRSGLADAAVPLLDATRAQVLDALPRHGIAHFACHGVSDWRVPSDSRLLLMDGPLTVTELSGLDLPYATLAYLSACSTTRTNLRLVDEAVQVTAGLLMAGFRQVIGTLWAVRDDDALTVSESFYTELRGDPARASQALHTVVRALRDQDPQEVLRWAAHVHVGV</sequence>
<name>A0A927M919_9ACTN</name>
<dbReference type="RefSeq" id="WP_192768683.1">
    <property type="nucleotide sequence ID" value="NZ_JADBEB010000001.1"/>
</dbReference>
<dbReference type="InterPro" id="IPR024983">
    <property type="entry name" value="CHAT_dom"/>
</dbReference>
<dbReference type="Gene3D" id="1.25.40.10">
    <property type="entry name" value="Tetratricopeptide repeat domain"/>
    <property type="match status" value="2"/>
</dbReference>
<dbReference type="Pfam" id="PF12770">
    <property type="entry name" value="CHAT"/>
    <property type="match status" value="1"/>
</dbReference>
<comment type="caution">
    <text evidence="2">The sequence shown here is derived from an EMBL/GenBank/DDBJ whole genome shotgun (WGS) entry which is preliminary data.</text>
</comment>
<accession>A0A927M919</accession>
<evidence type="ECO:0000313" key="3">
    <source>
        <dbReference type="Proteomes" id="UP000649753"/>
    </source>
</evidence>
<protein>
    <recommendedName>
        <fullName evidence="1">CHAT domain-containing protein</fullName>
    </recommendedName>
</protein>
<proteinExistence type="predicted"/>
<feature type="domain" description="CHAT" evidence="1">
    <location>
        <begin position="764"/>
        <end position="1011"/>
    </location>
</feature>
<dbReference type="Proteomes" id="UP000649753">
    <property type="component" value="Unassembled WGS sequence"/>
</dbReference>
<dbReference type="AlphaFoldDB" id="A0A927M919"/>
<evidence type="ECO:0000259" key="1">
    <source>
        <dbReference type="Pfam" id="PF12770"/>
    </source>
</evidence>
<dbReference type="EMBL" id="JADBEB010000001">
    <property type="protein sequence ID" value="MBE1489170.1"/>
    <property type="molecule type" value="Genomic_DNA"/>
</dbReference>
<keyword evidence="3" id="KW-1185">Reference proteome</keyword>